<dbReference type="EMBL" id="FMYG01000002">
    <property type="protein sequence ID" value="SDB94713.1"/>
    <property type="molecule type" value="Genomic_DNA"/>
</dbReference>
<name>A0A1G6HKM0_9MICO</name>
<protein>
    <submittedName>
        <fullName evidence="3">Competence protein ComEA</fullName>
    </submittedName>
</protein>
<evidence type="ECO:0000259" key="2">
    <source>
        <dbReference type="SMART" id="SM00278"/>
    </source>
</evidence>
<evidence type="ECO:0000256" key="1">
    <source>
        <dbReference type="SAM" id="Phobius"/>
    </source>
</evidence>
<dbReference type="Pfam" id="PF10531">
    <property type="entry name" value="SLBB"/>
    <property type="match status" value="1"/>
</dbReference>
<dbReference type="Gene3D" id="3.10.560.10">
    <property type="entry name" value="Outer membrane lipoprotein wza domain like"/>
    <property type="match status" value="1"/>
</dbReference>
<dbReference type="GO" id="GO:0015628">
    <property type="term" value="P:protein secretion by the type II secretion system"/>
    <property type="evidence" value="ECO:0007669"/>
    <property type="project" value="TreeGrafter"/>
</dbReference>
<keyword evidence="1" id="KW-0472">Membrane</keyword>
<dbReference type="GO" id="GO:0006281">
    <property type="term" value="P:DNA repair"/>
    <property type="evidence" value="ECO:0007669"/>
    <property type="project" value="InterPro"/>
</dbReference>
<dbReference type="STRING" id="993073.AS029_05280"/>
<dbReference type="PANTHER" id="PTHR21180:SF32">
    <property type="entry name" value="ENDONUCLEASE_EXONUCLEASE_PHOSPHATASE FAMILY DOMAIN-CONTAINING PROTEIN 1"/>
    <property type="match status" value="1"/>
</dbReference>
<accession>A0A1G6HKM0</accession>
<dbReference type="Gene3D" id="1.10.150.280">
    <property type="entry name" value="AF1531-like domain"/>
    <property type="match status" value="1"/>
</dbReference>
<dbReference type="RefSeq" id="WP_058231526.1">
    <property type="nucleotide sequence ID" value="NZ_FMYG01000002.1"/>
</dbReference>
<proteinExistence type="predicted"/>
<dbReference type="SUPFAM" id="SSF47781">
    <property type="entry name" value="RuvA domain 2-like"/>
    <property type="match status" value="1"/>
</dbReference>
<dbReference type="InterPro" id="IPR019554">
    <property type="entry name" value="Soluble_ligand-bd"/>
</dbReference>
<feature type="domain" description="Helix-hairpin-helix DNA-binding motif class 1" evidence="2">
    <location>
        <begin position="153"/>
        <end position="172"/>
    </location>
</feature>
<gene>
    <name evidence="3" type="ORF">SAMN05216418_1305</name>
</gene>
<dbReference type="SMART" id="SM00278">
    <property type="entry name" value="HhH1"/>
    <property type="match status" value="2"/>
</dbReference>
<feature type="transmembrane region" description="Helical" evidence="1">
    <location>
        <begin position="20"/>
        <end position="42"/>
    </location>
</feature>
<feature type="domain" description="Helix-hairpin-helix DNA-binding motif class 1" evidence="2">
    <location>
        <begin position="183"/>
        <end position="202"/>
    </location>
</feature>
<dbReference type="GO" id="GO:0003677">
    <property type="term" value="F:DNA binding"/>
    <property type="evidence" value="ECO:0007669"/>
    <property type="project" value="InterPro"/>
</dbReference>
<keyword evidence="1" id="KW-0812">Transmembrane</keyword>
<evidence type="ECO:0000313" key="4">
    <source>
        <dbReference type="Proteomes" id="UP000183203"/>
    </source>
</evidence>
<evidence type="ECO:0000313" key="3">
    <source>
        <dbReference type="EMBL" id="SDB94713.1"/>
    </source>
</evidence>
<dbReference type="InterPro" id="IPR051675">
    <property type="entry name" value="Endo/Exo/Phosphatase_dom_1"/>
</dbReference>
<dbReference type="GO" id="GO:0015627">
    <property type="term" value="C:type II protein secretion system complex"/>
    <property type="evidence" value="ECO:0007669"/>
    <property type="project" value="TreeGrafter"/>
</dbReference>
<reference evidence="3 4" key="1">
    <citation type="submission" date="2016-09" db="EMBL/GenBank/DDBJ databases">
        <authorList>
            <person name="Capua I."/>
            <person name="De Benedictis P."/>
            <person name="Joannis T."/>
            <person name="Lombin L.H."/>
            <person name="Cattoli G."/>
        </authorList>
    </citation>
    <scope>NUCLEOTIDE SEQUENCE [LARGE SCALE GENOMIC DNA]</scope>
    <source>
        <strain evidence="3 4">NIO-1002</strain>
    </source>
</reference>
<organism evidence="3 4">
    <name type="scientific">Microbacterium enclense</name>
    <dbReference type="NCBI Taxonomy" id="993073"/>
    <lineage>
        <taxon>Bacteria</taxon>
        <taxon>Bacillati</taxon>
        <taxon>Actinomycetota</taxon>
        <taxon>Actinomycetes</taxon>
        <taxon>Micrococcales</taxon>
        <taxon>Microbacteriaceae</taxon>
        <taxon>Microbacterium</taxon>
    </lineage>
</organism>
<dbReference type="Proteomes" id="UP000183203">
    <property type="component" value="Unassembled WGS sequence"/>
</dbReference>
<dbReference type="InterPro" id="IPR003583">
    <property type="entry name" value="Hlx-hairpin-Hlx_DNA-bd_motif"/>
</dbReference>
<sequence length="205" mass="21191">MTETPPTDGASERLPPRTRLGIGAVIVLVLLAFAVTIGIGMLRGTTGTQVVEPVSTTSSTPQLPAQVGLYVHVAGAVRDAGLYRLDAGDRVADAIARAGGFADDAARDAVNLARQVADGEQIVVPVVGAEPSGSTPDGGAGDGLIDLNTATREQLDTLPRVGPAMADRIIAWREANGRFTNVDDLQSVPGFGDKMLAALRDLVRV</sequence>
<dbReference type="InterPro" id="IPR010994">
    <property type="entry name" value="RuvA_2-like"/>
</dbReference>
<keyword evidence="1" id="KW-1133">Transmembrane helix</keyword>
<dbReference type="AlphaFoldDB" id="A0A1G6HKM0"/>
<dbReference type="PANTHER" id="PTHR21180">
    <property type="entry name" value="ENDONUCLEASE/EXONUCLEASE/PHOSPHATASE FAMILY DOMAIN-CONTAINING PROTEIN 1"/>
    <property type="match status" value="1"/>
</dbReference>
<dbReference type="Pfam" id="PF12836">
    <property type="entry name" value="HHH_3"/>
    <property type="match status" value="1"/>
</dbReference>